<dbReference type="Proteomes" id="UP000002630">
    <property type="component" value="Linkage Group LG15"/>
</dbReference>
<reference evidence="3 4" key="1">
    <citation type="journal article" date="2010" name="Nature">
        <title>The Ectocarpus genome and the independent evolution of multicellularity in brown algae.</title>
        <authorList>
            <person name="Cock J.M."/>
            <person name="Sterck L."/>
            <person name="Rouze P."/>
            <person name="Scornet D."/>
            <person name="Allen A.E."/>
            <person name="Amoutzias G."/>
            <person name="Anthouard V."/>
            <person name="Artiguenave F."/>
            <person name="Aury J.M."/>
            <person name="Badger J.H."/>
            <person name="Beszteri B."/>
            <person name="Billiau K."/>
            <person name="Bonnet E."/>
            <person name="Bothwell J.H."/>
            <person name="Bowler C."/>
            <person name="Boyen C."/>
            <person name="Brownlee C."/>
            <person name="Carrano C.J."/>
            <person name="Charrier B."/>
            <person name="Cho G.Y."/>
            <person name="Coelho S.M."/>
            <person name="Collen J."/>
            <person name="Corre E."/>
            <person name="Da Silva C."/>
            <person name="Delage L."/>
            <person name="Delaroque N."/>
            <person name="Dittami S.M."/>
            <person name="Doulbeau S."/>
            <person name="Elias M."/>
            <person name="Farnham G."/>
            <person name="Gachon C.M."/>
            <person name="Gschloessl B."/>
            <person name="Heesch S."/>
            <person name="Jabbari K."/>
            <person name="Jubin C."/>
            <person name="Kawai H."/>
            <person name="Kimura K."/>
            <person name="Kloareg B."/>
            <person name="Kupper F.C."/>
            <person name="Lang D."/>
            <person name="Le Bail A."/>
            <person name="Leblanc C."/>
            <person name="Lerouge P."/>
            <person name="Lohr M."/>
            <person name="Lopez P.J."/>
            <person name="Martens C."/>
            <person name="Maumus F."/>
            <person name="Michel G."/>
            <person name="Miranda-Saavedra D."/>
            <person name="Morales J."/>
            <person name="Moreau H."/>
            <person name="Motomura T."/>
            <person name="Nagasato C."/>
            <person name="Napoli C.A."/>
            <person name="Nelson D.R."/>
            <person name="Nyvall-Collen P."/>
            <person name="Peters A.F."/>
            <person name="Pommier C."/>
            <person name="Potin P."/>
            <person name="Poulain J."/>
            <person name="Quesneville H."/>
            <person name="Read B."/>
            <person name="Rensing S.A."/>
            <person name="Ritter A."/>
            <person name="Rousvoal S."/>
            <person name="Samanta M."/>
            <person name="Samson G."/>
            <person name="Schroeder D.C."/>
            <person name="Segurens B."/>
            <person name="Strittmatter M."/>
            <person name="Tonon T."/>
            <person name="Tregear J.W."/>
            <person name="Valentin K."/>
            <person name="von Dassow P."/>
            <person name="Yamagishi T."/>
            <person name="Van de Peer Y."/>
            <person name="Wincker P."/>
        </authorList>
    </citation>
    <scope>NUCLEOTIDE SEQUENCE [LARGE SCALE GENOMIC DNA]</scope>
    <source>
        <strain evidence="4">Ec32 / CCAP1310/4</strain>
    </source>
</reference>
<dbReference type="GO" id="GO:0004407">
    <property type="term" value="F:histone deacetylase activity"/>
    <property type="evidence" value="ECO:0007669"/>
    <property type="project" value="TreeGrafter"/>
</dbReference>
<dbReference type="InterPro" id="IPR037138">
    <property type="entry name" value="His_deacetylse_dom_sf"/>
</dbReference>
<dbReference type="Gene3D" id="3.40.800.20">
    <property type="entry name" value="Histone deacetylase domain"/>
    <property type="match status" value="1"/>
</dbReference>
<evidence type="ECO:0000313" key="3">
    <source>
        <dbReference type="EMBL" id="CBJ26649.1"/>
    </source>
</evidence>
<dbReference type="EMBL" id="FN648597">
    <property type="protein sequence ID" value="CBJ26649.1"/>
    <property type="molecule type" value="Genomic_DNA"/>
</dbReference>
<dbReference type="AlphaFoldDB" id="D7G0C2"/>
<dbReference type="EMBL" id="FN649740">
    <property type="protein sequence ID" value="CBJ26649.1"/>
    <property type="molecule type" value="Genomic_DNA"/>
</dbReference>
<organism evidence="3 4">
    <name type="scientific">Ectocarpus siliculosus</name>
    <name type="common">Brown alga</name>
    <name type="synonym">Conferva siliculosa</name>
    <dbReference type="NCBI Taxonomy" id="2880"/>
    <lineage>
        <taxon>Eukaryota</taxon>
        <taxon>Sar</taxon>
        <taxon>Stramenopiles</taxon>
        <taxon>Ochrophyta</taxon>
        <taxon>PX clade</taxon>
        <taxon>Phaeophyceae</taxon>
        <taxon>Ectocarpales</taxon>
        <taxon>Ectocarpaceae</taxon>
        <taxon>Ectocarpus</taxon>
    </lineage>
</organism>
<proteinExistence type="predicted"/>
<dbReference type="InterPro" id="IPR000286">
    <property type="entry name" value="HDACs"/>
</dbReference>
<dbReference type="InterPro" id="IPR023801">
    <property type="entry name" value="His_deacetylse_dom"/>
</dbReference>
<evidence type="ECO:0000256" key="1">
    <source>
        <dbReference type="SAM" id="MobiDB-lite"/>
    </source>
</evidence>
<dbReference type="PRINTS" id="PR01270">
    <property type="entry name" value="HDASUPER"/>
</dbReference>
<dbReference type="PROSITE" id="PS51257">
    <property type="entry name" value="PROKAR_LIPOPROTEIN"/>
    <property type="match status" value="1"/>
</dbReference>
<feature type="region of interest" description="Disordered" evidence="1">
    <location>
        <begin position="46"/>
        <end position="80"/>
    </location>
</feature>
<protein>
    <submittedName>
        <fullName evidence="3">Histone deacetylase family protein, plastidal</fullName>
    </submittedName>
</protein>
<dbReference type="OMA" id="CTSPAMG"/>
<keyword evidence="4" id="KW-1185">Reference proteome</keyword>
<dbReference type="GO" id="GO:0040029">
    <property type="term" value="P:epigenetic regulation of gene expression"/>
    <property type="evidence" value="ECO:0007669"/>
    <property type="project" value="TreeGrafter"/>
</dbReference>
<dbReference type="CDD" id="cd09992">
    <property type="entry name" value="HDAC_classII"/>
    <property type="match status" value="1"/>
</dbReference>
<dbReference type="InParanoid" id="D7G0C2"/>
<dbReference type="STRING" id="2880.D7G0C2"/>
<gene>
    <name evidence="3" type="ORF">Esi_0040_0047</name>
</gene>
<evidence type="ECO:0000313" key="4">
    <source>
        <dbReference type="Proteomes" id="UP000002630"/>
    </source>
</evidence>
<dbReference type="SUPFAM" id="SSF52768">
    <property type="entry name" value="Arginase/deacetylase"/>
    <property type="match status" value="1"/>
</dbReference>
<dbReference type="PANTHER" id="PTHR10625">
    <property type="entry name" value="HISTONE DEACETYLASE HDAC1-RELATED"/>
    <property type="match status" value="1"/>
</dbReference>
<dbReference type="InterPro" id="IPR023696">
    <property type="entry name" value="Ureohydrolase_dom_sf"/>
</dbReference>
<dbReference type="Pfam" id="PF00850">
    <property type="entry name" value="Hist_deacetyl"/>
    <property type="match status" value="1"/>
</dbReference>
<dbReference type="OrthoDB" id="424012at2759"/>
<dbReference type="PANTHER" id="PTHR10625:SF10">
    <property type="entry name" value="HISTONE DEACETYLASE HDAC1"/>
    <property type="match status" value="1"/>
</dbReference>
<accession>D7G0C2</accession>
<feature type="domain" description="Histone deacetylase" evidence="2">
    <location>
        <begin position="103"/>
        <end position="385"/>
    </location>
</feature>
<evidence type="ECO:0000259" key="2">
    <source>
        <dbReference type="Pfam" id="PF00850"/>
    </source>
</evidence>
<dbReference type="eggNOG" id="KOG1343">
    <property type="taxonomic scope" value="Eukaryota"/>
</dbReference>
<name>D7G0C2_ECTSI</name>
<sequence>MKLSHVRLLAIGCSARAWHRSAPLPNSAAFSCGGGIRFSWRGNRYSTSMSRGRRRPTAVGTGLDTELQGSQQDEVQNRDGEGKLKIIYDEVFLKHRPPPGHPHPECPARVSTARSELDRLEGIEWATPSSLQSEKGRERTLAAIERVHNPEYLEEVLRVCAKGGGAADFDTYICPDTFEVCIAASSAWMDAVESAAGGSPAFALARPPGHHATAGVGMGFCLVCFAAVAAFHALDALGCGRVAILDFDVHHGNGVAALVKGDARIRYCSIHQGGIFPGSGGAEDSGPLGNLKHLQFFGVDETWETYEPRFEEAVEWLAEFMPDLVLVSAGYDALEADELATASLQPKDYGRMGKRLKEVFGSKVAFGLEGGYNLQVTPVAIRATVEPFLCAGA</sequence>